<evidence type="ECO:0000256" key="1">
    <source>
        <dbReference type="SAM" id="MobiDB-lite"/>
    </source>
</evidence>
<accession>A0ABR3K2P9</accession>
<evidence type="ECO:0000313" key="2">
    <source>
        <dbReference type="EMBL" id="KAL1227386.1"/>
    </source>
</evidence>
<keyword evidence="3" id="KW-1185">Reference proteome</keyword>
<organism evidence="2 3">
    <name type="scientific">Trichinella spiralis</name>
    <name type="common">Trichina worm</name>
    <dbReference type="NCBI Taxonomy" id="6334"/>
    <lineage>
        <taxon>Eukaryota</taxon>
        <taxon>Metazoa</taxon>
        <taxon>Ecdysozoa</taxon>
        <taxon>Nematoda</taxon>
        <taxon>Enoplea</taxon>
        <taxon>Dorylaimia</taxon>
        <taxon>Trichinellida</taxon>
        <taxon>Trichinellidae</taxon>
        <taxon>Trichinella</taxon>
    </lineage>
</organism>
<feature type="region of interest" description="Disordered" evidence="1">
    <location>
        <begin position="78"/>
        <end position="103"/>
    </location>
</feature>
<dbReference type="Proteomes" id="UP001558632">
    <property type="component" value="Unassembled WGS sequence"/>
</dbReference>
<evidence type="ECO:0000313" key="3">
    <source>
        <dbReference type="Proteomes" id="UP001558632"/>
    </source>
</evidence>
<sequence>MQQLRHQSPITITNLNVLSGIAERDNGDLITYMLYKWSRDFRKPAYKAGKRAKREHCGGLLGWSELRHDRKHWICGRPGGRKVHAGRPVTRDLTGNSQQERIGDHEPSDVTEIILGGLVTARLTVL</sequence>
<dbReference type="EMBL" id="JBEUSY010000542">
    <property type="protein sequence ID" value="KAL1227386.1"/>
    <property type="molecule type" value="Genomic_DNA"/>
</dbReference>
<gene>
    <name evidence="2" type="ORF">TSPI_00977</name>
</gene>
<proteinExistence type="predicted"/>
<reference evidence="2 3" key="1">
    <citation type="submission" date="2024-07" db="EMBL/GenBank/DDBJ databases">
        <title>Enhanced genomic and transcriptomic resources for Trichinella pseudospiralis and T. spiralis underpin the discovery of pronounced molecular differences between stages and species.</title>
        <authorList>
            <person name="Pasi K.K."/>
            <person name="La Rosa G."/>
            <person name="Gomez-Morales M.A."/>
            <person name="Tosini F."/>
            <person name="Sumanam S."/>
            <person name="Young N.D."/>
            <person name="Chang B.C."/>
            <person name="Robin G.B."/>
        </authorList>
    </citation>
    <scope>NUCLEOTIDE SEQUENCE [LARGE SCALE GENOMIC DNA]</scope>
    <source>
        <strain evidence="2">ISS534</strain>
    </source>
</reference>
<protein>
    <submittedName>
        <fullName evidence="2">Ribosome assembly protein</fullName>
    </submittedName>
</protein>
<name>A0ABR3K2P9_TRISP</name>
<comment type="caution">
    <text evidence="2">The sequence shown here is derived from an EMBL/GenBank/DDBJ whole genome shotgun (WGS) entry which is preliminary data.</text>
</comment>